<dbReference type="GO" id="GO:0016020">
    <property type="term" value="C:membrane"/>
    <property type="evidence" value="ECO:0007669"/>
    <property type="project" value="TreeGrafter"/>
</dbReference>
<dbReference type="SMART" id="SM00516">
    <property type="entry name" value="SEC14"/>
    <property type="match status" value="1"/>
</dbReference>
<dbReference type="Gene3D" id="3.40.525.10">
    <property type="entry name" value="CRAL-TRIO lipid binding domain"/>
    <property type="match status" value="1"/>
</dbReference>
<name>A0A1Q3FND6_CULTA</name>
<dbReference type="SMART" id="SM01100">
    <property type="entry name" value="CRAL_TRIO_N"/>
    <property type="match status" value="1"/>
</dbReference>
<dbReference type="Pfam" id="PF00650">
    <property type="entry name" value="CRAL_TRIO"/>
    <property type="match status" value="1"/>
</dbReference>
<dbReference type="SUPFAM" id="SSF52087">
    <property type="entry name" value="CRAL/TRIO domain"/>
    <property type="match status" value="1"/>
</dbReference>
<dbReference type="PANTHER" id="PTHR10174:SF166">
    <property type="entry name" value="LD40136P"/>
    <property type="match status" value="1"/>
</dbReference>
<evidence type="ECO:0000259" key="1">
    <source>
        <dbReference type="PROSITE" id="PS50191"/>
    </source>
</evidence>
<evidence type="ECO:0000313" key="2">
    <source>
        <dbReference type="EMBL" id="JAV29044.1"/>
    </source>
</evidence>
<dbReference type="InterPro" id="IPR011074">
    <property type="entry name" value="CRAL/TRIO_N_dom"/>
</dbReference>
<sequence>MCDDGSLYAFPGLPDSLDRIARAELREDEQLRKQSLEQMREWIAQNARIKNCRTDDAFLLRFLRTKKFSVVRACETLQKYLTMRQTYPKWCKKLDPLDPGMSALLDYCALVPVGRETSGRIVVMGVVRNFDAIRHGSDDMIRLNMLVTESLLDDEANQIAGFTHVFDNSAMTMAHVTCWTLENIGGYLRSIANGIPIRLKQNHFVNVPGFAAQVSKYCLSYASEKLKSRIFCHRSIDELRKNIEVSVLPEEYGGTVPLAKLNEKFKKYLLSKRDMLLALDQMEIVLGGEPGSESAQTRKDMVDAGAVGSFRKLQID</sequence>
<protein>
    <submittedName>
        <fullName evidence="2">Putative phosphatidylinositol transfer protein sec14</fullName>
    </submittedName>
</protein>
<dbReference type="PANTHER" id="PTHR10174">
    <property type="entry name" value="ALPHA-TOCOPHEROL TRANSFER PROTEIN-RELATED"/>
    <property type="match status" value="1"/>
</dbReference>
<reference evidence="2" key="1">
    <citation type="submission" date="2017-01" db="EMBL/GenBank/DDBJ databases">
        <title>A deep insight into the sialotranscriptome of adult male and female Cluex tarsalis mosquitoes.</title>
        <authorList>
            <person name="Ribeiro J.M."/>
            <person name="Moreira F."/>
            <person name="Bernard K.A."/>
            <person name="Calvo E."/>
        </authorList>
    </citation>
    <scope>NUCLEOTIDE SEQUENCE</scope>
    <source>
        <strain evidence="2">Kern County</strain>
        <tissue evidence="2">Salivary glands</tissue>
    </source>
</reference>
<dbReference type="EMBL" id="GFDL01006001">
    <property type="protein sequence ID" value="JAV29044.1"/>
    <property type="molecule type" value="Transcribed_RNA"/>
</dbReference>
<dbReference type="PRINTS" id="PR00180">
    <property type="entry name" value="CRETINALDHBP"/>
</dbReference>
<dbReference type="SUPFAM" id="SSF46938">
    <property type="entry name" value="CRAL/TRIO N-terminal domain"/>
    <property type="match status" value="1"/>
</dbReference>
<dbReference type="AlphaFoldDB" id="A0A1Q3FND6"/>
<dbReference type="InterPro" id="IPR001251">
    <property type="entry name" value="CRAL-TRIO_dom"/>
</dbReference>
<dbReference type="CDD" id="cd00170">
    <property type="entry name" value="SEC14"/>
    <property type="match status" value="1"/>
</dbReference>
<dbReference type="InterPro" id="IPR036865">
    <property type="entry name" value="CRAL-TRIO_dom_sf"/>
</dbReference>
<dbReference type="GO" id="GO:1902936">
    <property type="term" value="F:phosphatidylinositol bisphosphate binding"/>
    <property type="evidence" value="ECO:0007669"/>
    <property type="project" value="TreeGrafter"/>
</dbReference>
<dbReference type="Gene3D" id="1.10.8.20">
    <property type="entry name" value="N-terminal domain of phosphatidylinositol transfer protein sec14p"/>
    <property type="match status" value="1"/>
</dbReference>
<organism evidence="2">
    <name type="scientific">Culex tarsalis</name>
    <name type="common">Encephalitis mosquito</name>
    <dbReference type="NCBI Taxonomy" id="7177"/>
    <lineage>
        <taxon>Eukaryota</taxon>
        <taxon>Metazoa</taxon>
        <taxon>Ecdysozoa</taxon>
        <taxon>Arthropoda</taxon>
        <taxon>Hexapoda</taxon>
        <taxon>Insecta</taxon>
        <taxon>Pterygota</taxon>
        <taxon>Neoptera</taxon>
        <taxon>Endopterygota</taxon>
        <taxon>Diptera</taxon>
        <taxon>Nematocera</taxon>
        <taxon>Culicoidea</taxon>
        <taxon>Culicidae</taxon>
        <taxon>Culicinae</taxon>
        <taxon>Culicini</taxon>
        <taxon>Culex</taxon>
        <taxon>Culex</taxon>
    </lineage>
</organism>
<dbReference type="PROSITE" id="PS50191">
    <property type="entry name" value="CRAL_TRIO"/>
    <property type="match status" value="1"/>
</dbReference>
<proteinExistence type="predicted"/>
<dbReference type="InterPro" id="IPR036273">
    <property type="entry name" value="CRAL/TRIO_N_dom_sf"/>
</dbReference>
<accession>A0A1Q3FND6</accession>
<feature type="domain" description="CRAL-TRIO" evidence="1">
    <location>
        <begin position="113"/>
        <end position="260"/>
    </location>
</feature>